<organism evidence="1 2">
    <name type="scientific">Euzebyella marina</name>
    <dbReference type="NCBI Taxonomy" id="1761453"/>
    <lineage>
        <taxon>Bacteria</taxon>
        <taxon>Pseudomonadati</taxon>
        <taxon>Bacteroidota</taxon>
        <taxon>Flavobacteriia</taxon>
        <taxon>Flavobacteriales</taxon>
        <taxon>Flavobacteriaceae</taxon>
        <taxon>Euzebyella</taxon>
    </lineage>
</organism>
<keyword evidence="2" id="KW-1185">Reference proteome</keyword>
<accession>A0A3G2L525</accession>
<evidence type="ECO:0000313" key="2">
    <source>
        <dbReference type="Proteomes" id="UP000276309"/>
    </source>
</evidence>
<name>A0A3G2L525_9FLAO</name>
<gene>
    <name evidence="1" type="ORF">D1013_08285</name>
</gene>
<reference evidence="1 2" key="1">
    <citation type="submission" date="2018-08" db="EMBL/GenBank/DDBJ databases">
        <title>The reduced genetic potential of extracellular carbohydrate catabolism in Euzebyella marina RN62, a Flavobacteriia bacterium isolated from the hadal water.</title>
        <authorList>
            <person name="Xue C."/>
        </authorList>
    </citation>
    <scope>NUCLEOTIDE SEQUENCE [LARGE SCALE GENOMIC DNA]</scope>
    <source>
        <strain evidence="1 2">RN62</strain>
    </source>
</reference>
<dbReference type="AlphaFoldDB" id="A0A3G2L525"/>
<dbReference type="EMBL" id="CP032050">
    <property type="protein sequence ID" value="AYN67363.1"/>
    <property type="molecule type" value="Genomic_DNA"/>
</dbReference>
<proteinExistence type="predicted"/>
<dbReference type="KEGG" id="emar:D1013_08285"/>
<dbReference type="Proteomes" id="UP000276309">
    <property type="component" value="Chromosome"/>
</dbReference>
<protein>
    <submittedName>
        <fullName evidence="1">Uncharacterized protein</fullName>
    </submittedName>
</protein>
<sequence>MEIFKFELYTNSIYQMFWVMYDISRVCLKSKLDFNSTQNFTLMIIYDSDLSYEQIETILLDNDVNYNLVD</sequence>
<evidence type="ECO:0000313" key="1">
    <source>
        <dbReference type="EMBL" id="AYN67363.1"/>
    </source>
</evidence>
<dbReference type="RefSeq" id="WP_121848384.1">
    <property type="nucleotide sequence ID" value="NZ_CP032050.1"/>
</dbReference>